<protein>
    <submittedName>
        <fullName evidence="1">6140_t:CDS:1</fullName>
    </submittedName>
</protein>
<accession>A0ACA9MJI9</accession>
<name>A0ACA9MJI9_9GLOM</name>
<evidence type="ECO:0000313" key="1">
    <source>
        <dbReference type="EMBL" id="CAG8595621.1"/>
    </source>
</evidence>
<dbReference type="Proteomes" id="UP000789860">
    <property type="component" value="Unassembled WGS sequence"/>
</dbReference>
<sequence length="215" mass="24327">MKTLIIPISEIKNHIFDFQPGKEFKTEWCLDLHGFLTRNGLNERLDRINFHIRDYPLMSEKTKTKLYLLSGIWATLIVVIAVVAFNASYANYESNIYSANSQPPDVNSAIAGTSIVEALIAALTFLARYLIDQKSKKLAKNFENNLKFLLTEYNNQDNPTANWRFVWRSVLSHFSVEANASLNGSIKGKAVPQYVEHAEILLEINDALSDLTANT</sequence>
<evidence type="ECO:0000313" key="2">
    <source>
        <dbReference type="Proteomes" id="UP000789860"/>
    </source>
</evidence>
<keyword evidence="2" id="KW-1185">Reference proteome</keyword>
<reference evidence="1" key="1">
    <citation type="submission" date="2021-06" db="EMBL/GenBank/DDBJ databases">
        <authorList>
            <person name="Kallberg Y."/>
            <person name="Tangrot J."/>
            <person name="Rosling A."/>
        </authorList>
    </citation>
    <scope>NUCLEOTIDE SEQUENCE</scope>
    <source>
        <strain evidence="1">AU212A</strain>
    </source>
</reference>
<feature type="non-terminal residue" evidence="1">
    <location>
        <position position="215"/>
    </location>
</feature>
<proteinExistence type="predicted"/>
<gene>
    <name evidence="1" type="ORF">SCALOS_LOCUS6742</name>
</gene>
<organism evidence="1 2">
    <name type="scientific">Scutellospora calospora</name>
    <dbReference type="NCBI Taxonomy" id="85575"/>
    <lineage>
        <taxon>Eukaryota</taxon>
        <taxon>Fungi</taxon>
        <taxon>Fungi incertae sedis</taxon>
        <taxon>Mucoromycota</taxon>
        <taxon>Glomeromycotina</taxon>
        <taxon>Glomeromycetes</taxon>
        <taxon>Diversisporales</taxon>
        <taxon>Gigasporaceae</taxon>
        <taxon>Scutellospora</taxon>
    </lineage>
</organism>
<comment type="caution">
    <text evidence="1">The sequence shown here is derived from an EMBL/GenBank/DDBJ whole genome shotgun (WGS) entry which is preliminary data.</text>
</comment>
<dbReference type="EMBL" id="CAJVPM010013557">
    <property type="protein sequence ID" value="CAG8595621.1"/>
    <property type="molecule type" value="Genomic_DNA"/>
</dbReference>